<gene>
    <name evidence="2" type="ORF">PHLGIDRAFT_123472</name>
</gene>
<proteinExistence type="predicted"/>
<name>A0A0C3NA22_PHLG1</name>
<sequence length="393" mass="43078">MSPPTPQAMPTRRRQRLSASPSDAPPPSRLRVSPRAEAVLKYGDRTHYLSWSLHFRQSLLLENDGFSLRAPSIELLATSLLELLKHYHTDPQLSSPTCTFSTTGARHCGAQPSSLLASAWRIYCIGVDGTAISSGTGVERSVYDCLAKDIVNDTAYWTPLGIWHAPVFSPLSAPLEDRLKTWKAVGTFCALHFIYFGTGPAPISPFFILALLGTQHFDDLTLGHITALDPEAADKLTGWFNHPPDVAIPQIFSPAMVSISHAELPVPLIRQHMGDPAQRAECHRLVCARVLLGMSDPWSHPEFISALEGFNLELISDHLARPLVDLFLHPTGQPSGLPPGHVFDEQISALGLVDAAEARRQRDNPTLRAELFLKAATGAVFLRPGETYAIDVR</sequence>
<accession>A0A0C3NA22</accession>
<evidence type="ECO:0000313" key="2">
    <source>
        <dbReference type="EMBL" id="KIP01304.1"/>
    </source>
</evidence>
<keyword evidence="3" id="KW-1185">Reference proteome</keyword>
<evidence type="ECO:0000313" key="3">
    <source>
        <dbReference type="Proteomes" id="UP000053257"/>
    </source>
</evidence>
<dbReference type="GO" id="GO:0004842">
    <property type="term" value="F:ubiquitin-protein transferase activity"/>
    <property type="evidence" value="ECO:0007669"/>
    <property type="project" value="InterPro"/>
</dbReference>
<dbReference type="HOGENOM" id="CLU_702281_0_0_1"/>
<dbReference type="OrthoDB" id="2757435at2759"/>
<reference evidence="2 3" key="1">
    <citation type="journal article" date="2014" name="PLoS Genet.">
        <title>Analysis of the Phlebiopsis gigantea genome, transcriptome and secretome provides insight into its pioneer colonization strategies of wood.</title>
        <authorList>
            <person name="Hori C."/>
            <person name="Ishida T."/>
            <person name="Igarashi K."/>
            <person name="Samejima M."/>
            <person name="Suzuki H."/>
            <person name="Master E."/>
            <person name="Ferreira P."/>
            <person name="Ruiz-Duenas F.J."/>
            <person name="Held B."/>
            <person name="Canessa P."/>
            <person name="Larrondo L.F."/>
            <person name="Schmoll M."/>
            <person name="Druzhinina I.S."/>
            <person name="Kubicek C.P."/>
            <person name="Gaskell J.A."/>
            <person name="Kersten P."/>
            <person name="St John F."/>
            <person name="Glasner J."/>
            <person name="Sabat G."/>
            <person name="Splinter BonDurant S."/>
            <person name="Syed K."/>
            <person name="Yadav J."/>
            <person name="Mgbeahuruike A.C."/>
            <person name="Kovalchuk A."/>
            <person name="Asiegbu F.O."/>
            <person name="Lackner G."/>
            <person name="Hoffmeister D."/>
            <person name="Rencoret J."/>
            <person name="Gutierrez A."/>
            <person name="Sun H."/>
            <person name="Lindquist E."/>
            <person name="Barry K."/>
            <person name="Riley R."/>
            <person name="Grigoriev I.V."/>
            <person name="Henrissat B."/>
            <person name="Kues U."/>
            <person name="Berka R.M."/>
            <person name="Martinez A.T."/>
            <person name="Covert S.F."/>
            <person name="Blanchette R.A."/>
            <person name="Cullen D."/>
        </authorList>
    </citation>
    <scope>NUCLEOTIDE SEQUENCE [LARGE SCALE GENOMIC DNA]</scope>
    <source>
        <strain evidence="2 3">11061_1 CR5-6</strain>
    </source>
</reference>
<dbReference type="SUPFAM" id="SSF56204">
    <property type="entry name" value="Hect, E3 ligase catalytic domain"/>
    <property type="match status" value="1"/>
</dbReference>
<dbReference type="AlphaFoldDB" id="A0A0C3NA22"/>
<dbReference type="Proteomes" id="UP000053257">
    <property type="component" value="Unassembled WGS sequence"/>
</dbReference>
<protein>
    <submittedName>
        <fullName evidence="2">Uncharacterized protein</fullName>
    </submittedName>
</protein>
<dbReference type="EMBL" id="KN840828">
    <property type="protein sequence ID" value="KIP01304.1"/>
    <property type="molecule type" value="Genomic_DNA"/>
</dbReference>
<evidence type="ECO:0000256" key="1">
    <source>
        <dbReference type="SAM" id="MobiDB-lite"/>
    </source>
</evidence>
<dbReference type="InterPro" id="IPR035983">
    <property type="entry name" value="Hect_E3_ubiquitin_ligase"/>
</dbReference>
<feature type="region of interest" description="Disordered" evidence="1">
    <location>
        <begin position="1"/>
        <end position="32"/>
    </location>
</feature>
<organism evidence="2 3">
    <name type="scientific">Phlebiopsis gigantea (strain 11061_1 CR5-6)</name>
    <name type="common">White-rot fungus</name>
    <name type="synonym">Peniophora gigantea</name>
    <dbReference type="NCBI Taxonomy" id="745531"/>
    <lineage>
        <taxon>Eukaryota</taxon>
        <taxon>Fungi</taxon>
        <taxon>Dikarya</taxon>
        <taxon>Basidiomycota</taxon>
        <taxon>Agaricomycotina</taxon>
        <taxon>Agaricomycetes</taxon>
        <taxon>Polyporales</taxon>
        <taxon>Phanerochaetaceae</taxon>
        <taxon>Phlebiopsis</taxon>
    </lineage>
</organism>